<dbReference type="Gene3D" id="2.40.128.110">
    <property type="entry name" value="Lipid/polyisoprenoid-binding, YceI-like"/>
    <property type="match status" value="1"/>
</dbReference>
<dbReference type="eggNOG" id="COG2353">
    <property type="taxonomic scope" value="Bacteria"/>
</dbReference>
<feature type="domain" description="Lipid/polyisoprenoid-binding YceI-like" evidence="2">
    <location>
        <begin position="24"/>
        <end position="182"/>
    </location>
</feature>
<proteinExistence type="predicted"/>
<dbReference type="SMART" id="SM00867">
    <property type="entry name" value="YceI"/>
    <property type="match status" value="1"/>
</dbReference>
<protein>
    <submittedName>
        <fullName evidence="3">YceI family protein</fullName>
    </submittedName>
</protein>
<evidence type="ECO:0000313" key="4">
    <source>
        <dbReference type="Proteomes" id="UP000007257"/>
    </source>
</evidence>
<keyword evidence="3" id="KW-0614">Plasmid</keyword>
<dbReference type="AlphaFoldDB" id="A0A0H3FHG7"/>
<geneLocation type="plasmid" evidence="3 4">
    <name>pRAHAQ01</name>
</geneLocation>
<evidence type="ECO:0000259" key="2">
    <source>
        <dbReference type="SMART" id="SM00867"/>
    </source>
</evidence>
<reference evidence="3 4" key="2">
    <citation type="journal article" date="2012" name="J. Bacteriol.">
        <title>Complete Genome Sequence of Rahnella sp. Strain Y9602, a Gammaproteobacterium Isolate from Metal- and Radionuclide-Contaminated Soil.</title>
        <authorList>
            <person name="Martinez R.J."/>
            <person name="Bruce D."/>
            <person name="Detter C."/>
            <person name="Goodwin L.A."/>
            <person name="Han J."/>
            <person name="Han C.S."/>
            <person name="Held B."/>
            <person name="Land M.L."/>
            <person name="Mikhailova N."/>
            <person name="Nolan M."/>
            <person name="Pennacchio L."/>
            <person name="Pitluck S."/>
            <person name="Tapia R."/>
            <person name="Woyke T."/>
            <person name="Sobecky P.A."/>
        </authorList>
    </citation>
    <scope>NUCLEOTIDE SEQUENCE [LARGE SCALE GENOMIC DNA]</scope>
    <source>
        <strain evidence="3 4">Y9602</strain>
        <plasmid evidence="3 4">pRAHAQ01</plasmid>
    </source>
</reference>
<gene>
    <name evidence="3" type="ordered locus">Rahaq_4624</name>
</gene>
<dbReference type="Pfam" id="PF04264">
    <property type="entry name" value="YceI"/>
    <property type="match status" value="1"/>
</dbReference>
<dbReference type="OrthoDB" id="9811006at2"/>
<accession>A0A0H3FHG7</accession>
<feature type="signal peptide" evidence="1">
    <location>
        <begin position="1"/>
        <end position="19"/>
    </location>
</feature>
<organism evidence="3 4">
    <name type="scientific">Rahnella sp. (strain Y9602)</name>
    <dbReference type="NCBI Taxonomy" id="2703885"/>
    <lineage>
        <taxon>Bacteria</taxon>
        <taxon>Pseudomonadati</taxon>
        <taxon>Pseudomonadota</taxon>
        <taxon>Gammaproteobacteria</taxon>
        <taxon>Enterobacterales</taxon>
        <taxon>Yersiniaceae</taxon>
        <taxon>Rahnella</taxon>
    </lineage>
</organism>
<dbReference type="InterPro" id="IPR007372">
    <property type="entry name" value="Lipid/polyisoprenoid-bd_YceI"/>
</dbReference>
<dbReference type="PANTHER" id="PTHR34406">
    <property type="entry name" value="PROTEIN YCEI"/>
    <property type="match status" value="1"/>
</dbReference>
<sequence length="186" mass="20679" precursor="true">MLRVFLFILSMSYASLSFSGTPEHYVINADRTTITLSWVMLSTHPSQANLSQVSGDAFLDHQQNMQNHIDVRIPVSSLEASNLLLTHQLKSSMFFDENRYPWVTFTSQKVTQSGNGQFKIFGMLTIKNIQRPVVLDAVMNDASAKSLILHAHTAISRSAFAMDSLLSLVGDTINIDIDIAAQPYKA</sequence>
<evidence type="ECO:0000313" key="3">
    <source>
        <dbReference type="EMBL" id="ADW76205.1"/>
    </source>
</evidence>
<name>A0A0H3FHG7_RAHSY</name>
<reference evidence="4" key="1">
    <citation type="submission" date="2011-01" db="EMBL/GenBank/DDBJ databases">
        <title>Complete sequence of plasmid1 of Rahnella sp. Y9602.</title>
        <authorList>
            <consortium name="US DOE Joint Genome Institute"/>
            <person name="Lucas S."/>
            <person name="Copeland A."/>
            <person name="Lapidus A."/>
            <person name="Cheng J.-F."/>
            <person name="Goodwin L."/>
            <person name="Pitluck S."/>
            <person name="Lu M."/>
            <person name="Detter J.C."/>
            <person name="Han C."/>
            <person name="Tapia R."/>
            <person name="Land M."/>
            <person name="Hauser L."/>
            <person name="Kyrpides N."/>
            <person name="Ivanova N."/>
            <person name="Ovchinnikova G."/>
            <person name="Pagani I."/>
            <person name="Sobecky P.A."/>
            <person name="Martinez R.J."/>
            <person name="Woyke T."/>
        </authorList>
    </citation>
    <scope>NUCLEOTIDE SEQUENCE [LARGE SCALE GENOMIC DNA]</scope>
    <source>
        <strain evidence="4">Y9602</strain>
        <plasmid evidence="4">pRAHAQ01</plasmid>
    </source>
</reference>
<evidence type="ECO:0000256" key="1">
    <source>
        <dbReference type="SAM" id="SignalP"/>
    </source>
</evidence>
<dbReference type="InterPro" id="IPR036761">
    <property type="entry name" value="TTHA0802/YceI-like_sf"/>
</dbReference>
<dbReference type="EMBL" id="CP002506">
    <property type="protein sequence ID" value="ADW76205.1"/>
    <property type="molecule type" value="Genomic_DNA"/>
</dbReference>
<dbReference type="RefSeq" id="WP_013577886.1">
    <property type="nucleotide sequence ID" value="NC_015062.1"/>
</dbReference>
<feature type="chain" id="PRO_5002609112" evidence="1">
    <location>
        <begin position="20"/>
        <end position="186"/>
    </location>
</feature>
<dbReference type="HOGENOM" id="CLU_071003_1_2_6"/>
<dbReference type="Proteomes" id="UP000007257">
    <property type="component" value="Plasmid pRAHAQ01"/>
</dbReference>
<keyword evidence="1" id="KW-0732">Signal</keyword>
<dbReference type="SUPFAM" id="SSF101874">
    <property type="entry name" value="YceI-like"/>
    <property type="match status" value="1"/>
</dbReference>
<dbReference type="KEGG" id="rah:Rahaq_4624"/>
<dbReference type="PANTHER" id="PTHR34406:SF1">
    <property type="entry name" value="PROTEIN YCEI"/>
    <property type="match status" value="1"/>
</dbReference>